<dbReference type="GO" id="GO:0006508">
    <property type="term" value="P:proteolysis"/>
    <property type="evidence" value="ECO:0007669"/>
    <property type="project" value="UniProtKB-KW"/>
</dbReference>
<gene>
    <name evidence="8" type="ORF">J3E07_001129</name>
</gene>
<dbReference type="GO" id="GO:0005829">
    <property type="term" value="C:cytosol"/>
    <property type="evidence" value="ECO:0007669"/>
    <property type="project" value="TreeGrafter"/>
</dbReference>
<evidence type="ECO:0000313" key="9">
    <source>
        <dbReference type="Proteomes" id="UP000740329"/>
    </source>
</evidence>
<dbReference type="AlphaFoldDB" id="A0A8J7RG20"/>
<dbReference type="PANTHER" id="PTHR30624:SF0">
    <property type="entry name" value="METALLOPROTEASE SLR0863"/>
    <property type="match status" value="1"/>
</dbReference>
<evidence type="ECO:0000256" key="3">
    <source>
        <dbReference type="ARBA" id="ARBA00022801"/>
    </source>
</evidence>
<dbReference type="Gene3D" id="3.30.2290.10">
    <property type="entry name" value="PmbA/TldD superfamily"/>
    <property type="match status" value="1"/>
</dbReference>
<evidence type="ECO:0000259" key="7">
    <source>
        <dbReference type="Pfam" id="PF19290"/>
    </source>
</evidence>
<comment type="caution">
    <text evidence="8">The sequence shown here is derived from an EMBL/GenBank/DDBJ whole genome shotgun (WGS) entry which is preliminary data.</text>
</comment>
<evidence type="ECO:0000313" key="8">
    <source>
        <dbReference type="EMBL" id="MBP2201704.1"/>
    </source>
</evidence>
<evidence type="ECO:0000259" key="5">
    <source>
        <dbReference type="Pfam" id="PF01523"/>
    </source>
</evidence>
<dbReference type="InterPro" id="IPR035068">
    <property type="entry name" value="TldD/PmbA_N"/>
</dbReference>
<dbReference type="Proteomes" id="UP000740329">
    <property type="component" value="Unassembled WGS sequence"/>
</dbReference>
<dbReference type="PIRSF" id="PIRSF004919">
    <property type="entry name" value="TldD"/>
    <property type="match status" value="1"/>
</dbReference>
<evidence type="ECO:0000259" key="6">
    <source>
        <dbReference type="Pfam" id="PF19289"/>
    </source>
</evidence>
<keyword evidence="2" id="KW-0645">Protease</keyword>
<dbReference type="Pfam" id="PF01523">
    <property type="entry name" value="PmbA_TldD_1st"/>
    <property type="match status" value="1"/>
</dbReference>
<proteinExistence type="inferred from homology"/>
<dbReference type="InterPro" id="IPR045570">
    <property type="entry name" value="Metalloprtase-TldD/E_cen_dom"/>
</dbReference>
<feature type="domain" description="Metalloprotease TldD/E N-terminal" evidence="5">
    <location>
        <begin position="23"/>
        <end position="87"/>
    </location>
</feature>
<keyword evidence="3" id="KW-0378">Hydrolase</keyword>
<feature type="domain" description="Metalloprotease TldD/E C-terminal" evidence="6">
    <location>
        <begin position="231"/>
        <end position="435"/>
    </location>
</feature>
<name>A0A8J7RG20_METVO</name>
<reference evidence="8" key="1">
    <citation type="submission" date="2021-03" db="EMBL/GenBank/DDBJ databases">
        <title>Genomic Encyclopedia of Type Strains, Phase IV (KMG-V): Genome sequencing to study the core and pangenomes of soil and plant-associated prokaryotes.</title>
        <authorList>
            <person name="Whitman W."/>
        </authorList>
    </citation>
    <scope>NUCLEOTIDE SEQUENCE</scope>
    <source>
        <strain evidence="8">C4</strain>
    </source>
</reference>
<dbReference type="InterPro" id="IPR002510">
    <property type="entry name" value="Metalloprtase-TldD/E_N"/>
</dbReference>
<keyword evidence="4" id="KW-0482">Metalloprotease</keyword>
<sequence>MVLNLDCLNVEKIQKLLEKGTYADIRVIKSCSNNIVMKDGDIDEISSGNYGGVIVRVLENNGWGLATSNDINMPNIEELFDSAYKSAKLSDMHTNKEVIMKEVPIVTDKLKTKVKINPLDISVEEKKGYMNIVNKNLSDENNQIVSKSINYSDAEGASLLLTSEGTCIESEGIKTLMRMMAVSKGESLQFAFDKSGGDGFEAISEDNLEEKSIKVKERALRLLSAKPCPKGEFNVVLDPELAGVFIHEAVGHATEADLVLSNDSVFKNRIGDIIGSEEVTVIDDPTIEGSFGFYKYDNEGVKGAKSTLIENGVLKGYLHSRETAGRLGMDVTGNSRAQALNKPIVRMSNTYIKSKNWKFDELIEDTKDGIYLIGSRGGQVDTGKGLFQFNSVEAFMIENGELTTSLKDAGLSGEIMSILHDVNAVTDDFYLSKGYCGKGGQSVPVGDGGGCIRTKTTLC</sequence>
<comment type="similarity">
    <text evidence="1">Belongs to the peptidase U62 family.</text>
</comment>
<accession>A0A8J7RG20</accession>
<protein>
    <submittedName>
        <fullName evidence="8">TldD protein</fullName>
    </submittedName>
</protein>
<dbReference type="SUPFAM" id="SSF111283">
    <property type="entry name" value="Putative modulator of DNA gyrase, PmbA/TldD"/>
    <property type="match status" value="1"/>
</dbReference>
<evidence type="ECO:0000256" key="2">
    <source>
        <dbReference type="ARBA" id="ARBA00022670"/>
    </source>
</evidence>
<dbReference type="Pfam" id="PF19289">
    <property type="entry name" value="PmbA_TldD_3rd"/>
    <property type="match status" value="1"/>
</dbReference>
<dbReference type="Pfam" id="PF19290">
    <property type="entry name" value="PmbA_TldD_2nd"/>
    <property type="match status" value="1"/>
</dbReference>
<dbReference type="PANTHER" id="PTHR30624">
    <property type="entry name" value="UNCHARACTERIZED PROTEIN TLDD AND PMBA"/>
    <property type="match status" value="1"/>
</dbReference>
<feature type="domain" description="Metalloprotease TldD/E central" evidence="7">
    <location>
        <begin position="117"/>
        <end position="223"/>
    </location>
</feature>
<evidence type="ECO:0000256" key="4">
    <source>
        <dbReference type="ARBA" id="ARBA00023049"/>
    </source>
</evidence>
<dbReference type="InterPro" id="IPR036059">
    <property type="entry name" value="TldD/PmbA_sf"/>
</dbReference>
<dbReference type="InterPro" id="IPR025502">
    <property type="entry name" value="TldD"/>
</dbReference>
<dbReference type="InterPro" id="IPR045569">
    <property type="entry name" value="Metalloprtase-TldD/E_C"/>
</dbReference>
<dbReference type="EMBL" id="JAGGMV010000003">
    <property type="protein sequence ID" value="MBP2201704.1"/>
    <property type="molecule type" value="Genomic_DNA"/>
</dbReference>
<evidence type="ECO:0000256" key="1">
    <source>
        <dbReference type="ARBA" id="ARBA00005836"/>
    </source>
</evidence>
<organism evidence="8 9">
    <name type="scientific">Methanococcus voltae</name>
    <dbReference type="NCBI Taxonomy" id="2188"/>
    <lineage>
        <taxon>Archaea</taxon>
        <taxon>Methanobacteriati</taxon>
        <taxon>Methanobacteriota</taxon>
        <taxon>Methanomada group</taxon>
        <taxon>Methanococci</taxon>
        <taxon>Methanococcales</taxon>
        <taxon>Methanococcaceae</taxon>
        <taxon>Methanococcus</taxon>
    </lineage>
</organism>
<dbReference type="InterPro" id="IPR051463">
    <property type="entry name" value="Peptidase_U62_metallo"/>
</dbReference>
<dbReference type="GO" id="GO:0008237">
    <property type="term" value="F:metallopeptidase activity"/>
    <property type="evidence" value="ECO:0007669"/>
    <property type="project" value="UniProtKB-KW"/>
</dbReference>